<accession>A0ABT2M6G5</accession>
<dbReference type="RefSeq" id="WP_260991285.1">
    <property type="nucleotide sequence ID" value="NZ_JAODWD010000001.1"/>
</dbReference>
<gene>
    <name evidence="2" type="ORF">N4S67_02135</name>
</gene>
<keyword evidence="3" id="KW-1185">Reference proteome</keyword>
<dbReference type="InterPro" id="IPR002213">
    <property type="entry name" value="UDP_glucos_trans"/>
</dbReference>
<dbReference type="PANTHER" id="PTHR48050">
    <property type="entry name" value="STEROL 3-BETA-GLUCOSYLTRANSFERASE"/>
    <property type="match status" value="1"/>
</dbReference>
<feature type="domain" description="Erythromycin biosynthesis protein CIII-like C-terminal" evidence="1">
    <location>
        <begin position="280"/>
        <end position="412"/>
    </location>
</feature>
<name>A0ABT2M6G5_9MYCO</name>
<dbReference type="EMBL" id="JAODWD010000001">
    <property type="protein sequence ID" value="MCT7657219.1"/>
    <property type="molecule type" value="Genomic_DNA"/>
</dbReference>
<evidence type="ECO:0000313" key="2">
    <source>
        <dbReference type="EMBL" id="MCT7657219.1"/>
    </source>
</evidence>
<protein>
    <submittedName>
        <fullName evidence="2">Glycosyltransferase</fullName>
    </submittedName>
</protein>
<dbReference type="InterPro" id="IPR010610">
    <property type="entry name" value="EryCIII-like_C"/>
</dbReference>
<dbReference type="Gene3D" id="3.40.50.2000">
    <property type="entry name" value="Glycogen Phosphorylase B"/>
    <property type="match status" value="2"/>
</dbReference>
<dbReference type="InterPro" id="IPR050426">
    <property type="entry name" value="Glycosyltransferase_28"/>
</dbReference>
<dbReference type="Pfam" id="PF06722">
    <property type="entry name" value="EryCIII-like_C"/>
    <property type="match status" value="1"/>
</dbReference>
<evidence type="ECO:0000259" key="1">
    <source>
        <dbReference type="Pfam" id="PF06722"/>
    </source>
</evidence>
<comment type="caution">
    <text evidence="2">The sequence shown here is derived from an EMBL/GenBank/DDBJ whole genome shotgun (WGS) entry which is preliminary data.</text>
</comment>
<dbReference type="SUPFAM" id="SSF53756">
    <property type="entry name" value="UDP-Glycosyltransferase/glycogen phosphorylase"/>
    <property type="match status" value="1"/>
</dbReference>
<evidence type="ECO:0000313" key="3">
    <source>
        <dbReference type="Proteomes" id="UP001206639"/>
    </source>
</evidence>
<reference evidence="3" key="1">
    <citation type="submission" date="2023-07" db="EMBL/GenBank/DDBJ databases">
        <authorList>
            <person name="Deng Y."/>
            <person name="Zhang Y.-Q."/>
        </authorList>
    </citation>
    <scope>NUCLEOTIDE SEQUENCE [LARGE SCALE GENOMIC DNA]</scope>
    <source>
        <strain evidence="3">CPCC 205710</strain>
    </source>
</reference>
<dbReference type="CDD" id="cd03784">
    <property type="entry name" value="GT1_Gtf-like"/>
    <property type="match status" value="1"/>
</dbReference>
<dbReference type="Proteomes" id="UP001206639">
    <property type="component" value="Unassembled WGS sequence"/>
</dbReference>
<dbReference type="PANTHER" id="PTHR48050:SF13">
    <property type="entry name" value="STEROL 3-BETA-GLUCOSYLTRANSFERASE UGT80A2"/>
    <property type="match status" value="1"/>
</dbReference>
<proteinExistence type="predicted"/>
<sequence length="432" mass="46312">MSSILIGSFPAVGHVTPLLFLARQFVERGDDVRFLTGSMFAEKVVATGATYLPLPDEADFDDTPLLELFPERAKVRGARAIAFDLEHVFIRPAEAQYRAIMAALAAQPADAILADPAFFGAALVLGHERALRPAVVQCGVIPLPIESRDTAPYGMGLQPSRVLNRQRNTMLAALNRRVLRRPAKVVDDLHTAIHGAPMTGALTDWGRRADALVQFTVPSFEYPMSDAPSTLHFVGPLSATGSQAPLPSWWGDLDGKLPVVHVTQGTVANADYGQVIGPTLRALADEDVLVVVTTGGRPVDTLPPLPSNARAASYLPYDELLPRTAVYVTNGGYGGVQYALRYGVPIVATGGKEDKPEVGARVAWSGVGRRLRTERPTVRALRRAILGVLNEPCYRQASRRIADEMAAAPGFAGLAGIVDRECAPQGATNSDR</sequence>
<organism evidence="2 3">
    <name type="scientific">Mycobacterium deserti</name>
    <dbReference type="NCBI Taxonomy" id="2978347"/>
    <lineage>
        <taxon>Bacteria</taxon>
        <taxon>Bacillati</taxon>
        <taxon>Actinomycetota</taxon>
        <taxon>Actinomycetes</taxon>
        <taxon>Mycobacteriales</taxon>
        <taxon>Mycobacteriaceae</taxon>
        <taxon>Mycobacterium</taxon>
    </lineage>
</organism>